<reference evidence="2 4" key="2">
    <citation type="submission" date="2017-02" db="EMBL/GenBank/DDBJ databases">
        <authorList>
            <person name="Peterson S.W."/>
        </authorList>
    </citation>
    <scope>NUCLEOTIDE SEQUENCE [LARGE SCALE GENOMIC DNA]</scope>
    <source>
        <strain evidence="2 4">DSM 9653</strain>
    </source>
</reference>
<organism evidence="1 3">
    <name type="scientific">Bosea thiooxidans</name>
    <dbReference type="NCBI Taxonomy" id="53254"/>
    <lineage>
        <taxon>Bacteria</taxon>
        <taxon>Pseudomonadati</taxon>
        <taxon>Pseudomonadota</taxon>
        <taxon>Alphaproteobacteria</taxon>
        <taxon>Hyphomicrobiales</taxon>
        <taxon>Boseaceae</taxon>
        <taxon>Bosea</taxon>
    </lineage>
</organism>
<dbReference type="Proteomes" id="UP000051562">
    <property type="component" value="Unassembled WGS sequence"/>
</dbReference>
<keyword evidence="3" id="KW-1185">Reference proteome</keyword>
<dbReference type="RefSeq" id="WP_055728137.1">
    <property type="nucleotide sequence ID" value="NZ_FUYX01000005.1"/>
</dbReference>
<dbReference type="Proteomes" id="UP000190130">
    <property type="component" value="Unassembled WGS sequence"/>
</dbReference>
<evidence type="ECO:0000313" key="2">
    <source>
        <dbReference type="EMBL" id="SKB80805.1"/>
    </source>
</evidence>
<dbReference type="EMBL" id="LMAR01000034">
    <property type="protein sequence ID" value="KQK30607.1"/>
    <property type="molecule type" value="Genomic_DNA"/>
</dbReference>
<reference evidence="1 3" key="1">
    <citation type="submission" date="2015-10" db="EMBL/GenBank/DDBJ databases">
        <title>Draft genome of Bosea thiooxidans.</title>
        <authorList>
            <person name="Wang X."/>
        </authorList>
    </citation>
    <scope>NUCLEOTIDE SEQUENCE [LARGE SCALE GENOMIC DNA]</scope>
    <source>
        <strain evidence="1 3">CGMCC 9174</strain>
    </source>
</reference>
<dbReference type="EMBL" id="FUYX01000005">
    <property type="protein sequence ID" value="SKB80805.1"/>
    <property type="molecule type" value="Genomic_DNA"/>
</dbReference>
<gene>
    <name evidence="1" type="ORF">ARD30_04650</name>
    <name evidence="2" type="ORF">SAMN05660750_02481</name>
</gene>
<accession>A0A0Q3I6I5</accession>
<name>A0A0Q3I6I5_9HYPH</name>
<dbReference type="AlphaFoldDB" id="A0A0Q3I6I5"/>
<protein>
    <submittedName>
        <fullName evidence="1">Uncharacterized protein</fullName>
    </submittedName>
</protein>
<proteinExistence type="predicted"/>
<evidence type="ECO:0000313" key="4">
    <source>
        <dbReference type="Proteomes" id="UP000190130"/>
    </source>
</evidence>
<evidence type="ECO:0000313" key="1">
    <source>
        <dbReference type="EMBL" id="KQK30607.1"/>
    </source>
</evidence>
<evidence type="ECO:0000313" key="3">
    <source>
        <dbReference type="Proteomes" id="UP000051562"/>
    </source>
</evidence>
<sequence>MAEPRIWPEQAMADRSVLVLLQAAAARAEIGPFARSGRATPQAAAGSYRATARLLPRGRLPRPRG</sequence>